<protein>
    <recommendedName>
        <fullName evidence="4">Carboxypeptidase regulatory-like domain-containing protein</fullName>
    </recommendedName>
</protein>
<evidence type="ECO:0008006" key="4">
    <source>
        <dbReference type="Google" id="ProtNLM"/>
    </source>
</evidence>
<dbReference type="RefSeq" id="WP_105359940.1">
    <property type="nucleotide sequence ID" value="NZ_PUIB01000029.1"/>
</dbReference>
<evidence type="ECO:0000256" key="1">
    <source>
        <dbReference type="SAM" id="SignalP"/>
    </source>
</evidence>
<evidence type="ECO:0000313" key="2">
    <source>
        <dbReference type="EMBL" id="PQO26792.1"/>
    </source>
</evidence>
<dbReference type="AlphaFoldDB" id="A0A2S8F3P8"/>
<feature type="chain" id="PRO_5015410519" description="Carboxypeptidase regulatory-like domain-containing protein" evidence="1">
    <location>
        <begin position="20"/>
        <end position="145"/>
    </location>
</feature>
<proteinExistence type="predicted"/>
<keyword evidence="1" id="KW-0732">Signal</keyword>
<comment type="caution">
    <text evidence="2">The sequence shown here is derived from an EMBL/GenBank/DDBJ whole genome shotgun (WGS) entry which is preliminary data.</text>
</comment>
<gene>
    <name evidence="2" type="ORF">C5Y98_28890</name>
</gene>
<dbReference type="PROSITE" id="PS51257">
    <property type="entry name" value="PROKAR_LIPOPROTEIN"/>
    <property type="match status" value="1"/>
</dbReference>
<dbReference type="Proteomes" id="UP000239388">
    <property type="component" value="Unassembled WGS sequence"/>
</dbReference>
<feature type="signal peptide" evidence="1">
    <location>
        <begin position="1"/>
        <end position="19"/>
    </location>
</feature>
<reference evidence="2 3" key="1">
    <citation type="submission" date="2018-02" db="EMBL/GenBank/DDBJ databases">
        <title>Comparative genomes isolates from brazilian mangrove.</title>
        <authorList>
            <person name="Araujo J.E."/>
            <person name="Taketani R.G."/>
            <person name="Silva M.C.P."/>
            <person name="Loureco M.V."/>
            <person name="Andreote F.D."/>
        </authorList>
    </citation>
    <scope>NUCLEOTIDE SEQUENCE [LARGE SCALE GENOMIC DNA]</scope>
    <source>
        <strain evidence="2 3">NAP PRIS-MGV</strain>
    </source>
</reference>
<organism evidence="2 3">
    <name type="scientific">Blastopirellula marina</name>
    <dbReference type="NCBI Taxonomy" id="124"/>
    <lineage>
        <taxon>Bacteria</taxon>
        <taxon>Pseudomonadati</taxon>
        <taxon>Planctomycetota</taxon>
        <taxon>Planctomycetia</taxon>
        <taxon>Pirellulales</taxon>
        <taxon>Pirellulaceae</taxon>
        <taxon>Blastopirellula</taxon>
    </lineage>
</organism>
<dbReference type="EMBL" id="PUIB01000029">
    <property type="protein sequence ID" value="PQO26792.1"/>
    <property type="molecule type" value="Genomic_DNA"/>
</dbReference>
<sequence length="145" mass="15552">MKRLCLFSSCSWLPLSLLAATAIVSVGCGPTGPQRYPVSGTVTFDGTPVEEGEVIFYSTEPGGHPDAGHIADGKFAFDSLPGLKRVEITATREGSPLKMKTGIEPGEMVPKVEQYLPARFNRETELEATVDPSGSNDFKFALDSK</sequence>
<dbReference type="OrthoDB" id="286361at2"/>
<name>A0A2S8F3P8_9BACT</name>
<evidence type="ECO:0000313" key="3">
    <source>
        <dbReference type="Proteomes" id="UP000239388"/>
    </source>
</evidence>
<accession>A0A2S8F3P8</accession>